<proteinExistence type="predicted"/>
<evidence type="ECO:0000313" key="6">
    <source>
        <dbReference type="Proteomes" id="UP001310022"/>
    </source>
</evidence>
<evidence type="ECO:0000256" key="1">
    <source>
        <dbReference type="ARBA" id="ARBA00022722"/>
    </source>
</evidence>
<dbReference type="PANTHER" id="PTHR12302:SF3">
    <property type="entry name" value="SERINE_THREONINE-PROTEIN KINASE 31"/>
    <property type="match status" value="1"/>
</dbReference>
<organism evidence="5 6">
    <name type="scientific">Persicobacter diffluens</name>
    <dbReference type="NCBI Taxonomy" id="981"/>
    <lineage>
        <taxon>Bacteria</taxon>
        <taxon>Pseudomonadati</taxon>
        <taxon>Bacteroidota</taxon>
        <taxon>Cytophagia</taxon>
        <taxon>Cytophagales</taxon>
        <taxon>Persicobacteraceae</taxon>
        <taxon>Persicobacter</taxon>
    </lineage>
</organism>
<dbReference type="Gene3D" id="2.40.50.90">
    <property type="match status" value="1"/>
</dbReference>
<sequence length="154" mass="17993">MSLLKYIPILFFLYSHFQEYELSGKVVKILDGDTITILDLGKNQHRIRFYGIDAPEKKQAFGQKSKKTLANLIAGKEVTITVIGRDRYERLIGKVHFEGVYVNAWLVGEGLAWHYVRYAPNDQLLADLQKQARKEKRGLWIQEAIAPWEFRRRK</sequence>
<dbReference type="Pfam" id="PF00565">
    <property type="entry name" value="SNase"/>
    <property type="match status" value="1"/>
</dbReference>
<protein>
    <submittedName>
        <fullName evidence="5">Endonuclease</fullName>
    </submittedName>
</protein>
<reference evidence="5 6" key="1">
    <citation type="submission" date="2021-12" db="EMBL/GenBank/DDBJ databases">
        <title>Genome sequencing of bacteria with rrn-lacking chromosome and rrn-plasmid.</title>
        <authorList>
            <person name="Anda M."/>
            <person name="Iwasaki W."/>
        </authorList>
    </citation>
    <scope>NUCLEOTIDE SEQUENCE [LARGE SCALE GENOMIC DNA]</scope>
    <source>
        <strain evidence="5 6">NBRC 15940</strain>
    </source>
</reference>
<dbReference type="InterPro" id="IPR035437">
    <property type="entry name" value="SNase_OB-fold_sf"/>
</dbReference>
<feature type="domain" description="TNase-like" evidence="4">
    <location>
        <begin position="20"/>
        <end position="142"/>
    </location>
</feature>
<comment type="caution">
    <text evidence="5">The sequence shown here is derived from an EMBL/GenBank/DDBJ whole genome shotgun (WGS) entry which is preliminary data.</text>
</comment>
<dbReference type="SMART" id="SM00318">
    <property type="entry name" value="SNc"/>
    <property type="match status" value="1"/>
</dbReference>
<gene>
    <name evidence="5" type="ORF">PEDI_52010</name>
</gene>
<dbReference type="PANTHER" id="PTHR12302">
    <property type="entry name" value="EBNA2 BINDING PROTEIN P100"/>
    <property type="match status" value="1"/>
</dbReference>
<evidence type="ECO:0000259" key="4">
    <source>
        <dbReference type="PROSITE" id="PS50830"/>
    </source>
</evidence>
<name>A0AAN4W2Q4_9BACT</name>
<dbReference type="GO" id="GO:0016787">
    <property type="term" value="F:hydrolase activity"/>
    <property type="evidence" value="ECO:0007669"/>
    <property type="project" value="UniProtKB-KW"/>
</dbReference>
<dbReference type="EMBL" id="BQKE01000006">
    <property type="protein sequence ID" value="GJM64649.1"/>
    <property type="molecule type" value="Genomic_DNA"/>
</dbReference>
<dbReference type="RefSeq" id="WP_338239714.1">
    <property type="nucleotide sequence ID" value="NZ_BQKE01000006.1"/>
</dbReference>
<keyword evidence="2 5" id="KW-0255">Endonuclease</keyword>
<keyword evidence="3" id="KW-0378">Hydrolase</keyword>
<evidence type="ECO:0000256" key="3">
    <source>
        <dbReference type="ARBA" id="ARBA00022801"/>
    </source>
</evidence>
<accession>A0AAN4W2Q4</accession>
<dbReference type="InterPro" id="IPR016071">
    <property type="entry name" value="Staphylococal_nuclease_OB-fold"/>
</dbReference>
<evidence type="ECO:0000313" key="5">
    <source>
        <dbReference type="EMBL" id="GJM64649.1"/>
    </source>
</evidence>
<dbReference type="GO" id="GO:0004519">
    <property type="term" value="F:endonuclease activity"/>
    <property type="evidence" value="ECO:0007669"/>
    <property type="project" value="UniProtKB-KW"/>
</dbReference>
<dbReference type="SUPFAM" id="SSF50199">
    <property type="entry name" value="Staphylococcal nuclease"/>
    <property type="match status" value="1"/>
</dbReference>
<keyword evidence="1" id="KW-0540">Nuclease</keyword>
<evidence type="ECO:0000256" key="2">
    <source>
        <dbReference type="ARBA" id="ARBA00022759"/>
    </source>
</evidence>
<dbReference type="Proteomes" id="UP001310022">
    <property type="component" value="Unassembled WGS sequence"/>
</dbReference>
<dbReference type="PROSITE" id="PS50830">
    <property type="entry name" value="TNASE_3"/>
    <property type="match status" value="1"/>
</dbReference>
<keyword evidence="6" id="KW-1185">Reference proteome</keyword>
<dbReference type="AlphaFoldDB" id="A0AAN4W2Q4"/>